<feature type="compositionally biased region" description="Low complexity" evidence="2">
    <location>
        <begin position="458"/>
        <end position="476"/>
    </location>
</feature>
<dbReference type="Proteomes" id="UP000664144">
    <property type="component" value="Unassembled WGS sequence"/>
</dbReference>
<dbReference type="RefSeq" id="WP_206982339.1">
    <property type="nucleotide sequence ID" value="NZ_JAFLQZ010000003.1"/>
</dbReference>
<proteinExistence type="predicted"/>
<dbReference type="EMBL" id="JAFLQZ010000003">
    <property type="protein sequence ID" value="MBO0357413.1"/>
    <property type="molecule type" value="Genomic_DNA"/>
</dbReference>
<feature type="region of interest" description="Disordered" evidence="2">
    <location>
        <begin position="355"/>
        <end position="385"/>
    </location>
</feature>
<feature type="compositionally biased region" description="Low complexity" evidence="2">
    <location>
        <begin position="365"/>
        <end position="374"/>
    </location>
</feature>
<feature type="region of interest" description="Disordered" evidence="2">
    <location>
        <begin position="458"/>
        <end position="509"/>
    </location>
</feature>
<gene>
    <name evidence="3" type="ORF">J0X19_05610</name>
</gene>
<evidence type="ECO:0000256" key="2">
    <source>
        <dbReference type="SAM" id="MobiDB-lite"/>
    </source>
</evidence>
<accession>A0A939EWY2</accession>
<evidence type="ECO:0000256" key="1">
    <source>
        <dbReference type="SAM" id="Coils"/>
    </source>
</evidence>
<keyword evidence="1" id="KW-0175">Coiled coil</keyword>
<evidence type="ECO:0000313" key="3">
    <source>
        <dbReference type="EMBL" id="MBO0357413.1"/>
    </source>
</evidence>
<organism evidence="3 4">
    <name type="scientific">Hymenobacter telluris</name>
    <dbReference type="NCBI Taxonomy" id="2816474"/>
    <lineage>
        <taxon>Bacteria</taxon>
        <taxon>Pseudomonadati</taxon>
        <taxon>Bacteroidota</taxon>
        <taxon>Cytophagia</taxon>
        <taxon>Cytophagales</taxon>
        <taxon>Hymenobacteraceae</taxon>
        <taxon>Hymenobacter</taxon>
    </lineage>
</organism>
<dbReference type="AlphaFoldDB" id="A0A939EWY2"/>
<evidence type="ECO:0000313" key="4">
    <source>
        <dbReference type="Proteomes" id="UP000664144"/>
    </source>
</evidence>
<feature type="coiled-coil region" evidence="1">
    <location>
        <begin position="246"/>
        <end position="354"/>
    </location>
</feature>
<evidence type="ECO:0008006" key="5">
    <source>
        <dbReference type="Google" id="ProtNLM"/>
    </source>
</evidence>
<comment type="caution">
    <text evidence="3">The sequence shown here is derived from an EMBL/GenBank/DDBJ whole genome shotgun (WGS) entry which is preliminary data.</text>
</comment>
<keyword evidence="4" id="KW-1185">Reference proteome</keyword>
<reference evidence="3" key="1">
    <citation type="submission" date="2021-03" db="EMBL/GenBank/DDBJ databases">
        <authorList>
            <person name="Kim M.K."/>
        </authorList>
    </citation>
    <scope>NUCLEOTIDE SEQUENCE</scope>
    <source>
        <strain evidence="3">BT186</strain>
    </source>
</reference>
<feature type="region of interest" description="Disordered" evidence="2">
    <location>
        <begin position="424"/>
        <end position="443"/>
    </location>
</feature>
<sequence length="509" mass="54963">MLHTFLHPPFADPVKQAQFEALQAALGAEPAAPVSLLLGNFAVEEGGEVFDAVLVRPHSVSVLIFVTNGGQLTVPTQGAGPWQLDGQPVQVSGTANNPFGQFRRLKGALAAWLDSQLEPGHVPAELLTGFALFARPVTFGPGVEQYLRTQPGADSFQLLSDSSQLPRRLRQAAHPEIQLSDAELTAWAKDLADEHPETTAANDTAPTDYSDEPANGFWTQKARQLWHWLGAEDVPHDEPYGSAAAVAANSEEKRQLEQMRQQIRGELAQQRQEMEAREAEREKSIAVLRAQLAQVPTAAPDAAALQARLATETREKEALEAAMHASRAEAASRNQELDARIQQLGQLIEQFQTKPQVPPTGGVGPAATRPAAKATTHHNLVKRPTTQLRWPRVAVVVGAAAGIGLGTWGLTRYVKNKEEVQLNRSAARNDNQPDEMPNSEPSLDALTDTITREIAAVSDSDTLTTPSSETTPVSSENEQLTVPATHDTLYQEPEGPIEPEATDSSESGN</sequence>
<protein>
    <recommendedName>
        <fullName evidence="5">NERD domain-containing protein</fullName>
    </recommendedName>
</protein>
<name>A0A939EWY2_9BACT</name>